<proteinExistence type="predicted"/>
<protein>
    <submittedName>
        <fullName evidence="1">Uncharacterized protein</fullName>
    </submittedName>
</protein>
<dbReference type="AlphaFoldDB" id="A0A2P2LFE0"/>
<sequence length="18" mass="1880">MVTGTWFIVNGLLTAGLS</sequence>
<dbReference type="EMBL" id="GGEC01036210">
    <property type="protein sequence ID" value="MBX16694.1"/>
    <property type="molecule type" value="Transcribed_RNA"/>
</dbReference>
<organism evidence="1">
    <name type="scientific">Rhizophora mucronata</name>
    <name type="common">Asiatic mangrove</name>
    <dbReference type="NCBI Taxonomy" id="61149"/>
    <lineage>
        <taxon>Eukaryota</taxon>
        <taxon>Viridiplantae</taxon>
        <taxon>Streptophyta</taxon>
        <taxon>Embryophyta</taxon>
        <taxon>Tracheophyta</taxon>
        <taxon>Spermatophyta</taxon>
        <taxon>Magnoliopsida</taxon>
        <taxon>eudicotyledons</taxon>
        <taxon>Gunneridae</taxon>
        <taxon>Pentapetalae</taxon>
        <taxon>rosids</taxon>
        <taxon>fabids</taxon>
        <taxon>Malpighiales</taxon>
        <taxon>Rhizophoraceae</taxon>
        <taxon>Rhizophora</taxon>
    </lineage>
</organism>
<reference evidence="1" key="1">
    <citation type="submission" date="2018-02" db="EMBL/GenBank/DDBJ databases">
        <title>Rhizophora mucronata_Transcriptome.</title>
        <authorList>
            <person name="Meera S.P."/>
            <person name="Sreeshan A."/>
            <person name="Augustine A."/>
        </authorList>
    </citation>
    <scope>NUCLEOTIDE SEQUENCE</scope>
    <source>
        <tissue evidence="1">Leaf</tissue>
    </source>
</reference>
<name>A0A2P2LFE0_RHIMU</name>
<accession>A0A2P2LFE0</accession>
<evidence type="ECO:0000313" key="1">
    <source>
        <dbReference type="EMBL" id="MBX16694.1"/>
    </source>
</evidence>